<comment type="caution">
    <text evidence="1">The sequence shown here is derived from an EMBL/GenBank/DDBJ whole genome shotgun (WGS) entry which is preliminary data.</text>
</comment>
<accession>A0A4Y2DSQ4</accession>
<dbReference type="EMBL" id="BGPR01000432">
    <property type="protein sequence ID" value="GBM19870.1"/>
    <property type="molecule type" value="Genomic_DNA"/>
</dbReference>
<protein>
    <submittedName>
        <fullName evidence="1">Uncharacterized protein</fullName>
    </submittedName>
</protein>
<organism evidence="1 2">
    <name type="scientific">Araneus ventricosus</name>
    <name type="common">Orbweaver spider</name>
    <name type="synonym">Epeira ventricosa</name>
    <dbReference type="NCBI Taxonomy" id="182803"/>
    <lineage>
        <taxon>Eukaryota</taxon>
        <taxon>Metazoa</taxon>
        <taxon>Ecdysozoa</taxon>
        <taxon>Arthropoda</taxon>
        <taxon>Chelicerata</taxon>
        <taxon>Arachnida</taxon>
        <taxon>Araneae</taxon>
        <taxon>Araneomorphae</taxon>
        <taxon>Entelegynae</taxon>
        <taxon>Araneoidea</taxon>
        <taxon>Araneidae</taxon>
        <taxon>Araneus</taxon>
    </lineage>
</organism>
<reference evidence="1 2" key="1">
    <citation type="journal article" date="2019" name="Sci. Rep.">
        <title>Orb-weaving spider Araneus ventricosus genome elucidates the spidroin gene catalogue.</title>
        <authorList>
            <person name="Kono N."/>
            <person name="Nakamura H."/>
            <person name="Ohtoshi R."/>
            <person name="Moran D.A.P."/>
            <person name="Shinohara A."/>
            <person name="Yoshida Y."/>
            <person name="Fujiwara M."/>
            <person name="Mori M."/>
            <person name="Tomita M."/>
            <person name="Arakawa K."/>
        </authorList>
    </citation>
    <scope>NUCLEOTIDE SEQUENCE [LARGE SCALE GENOMIC DNA]</scope>
</reference>
<sequence>MKAEPTSPIPSLTSRSESLVTSPAASHALALGASMWAQFSYINVPFLKQHEGYFGADIVILNHGQMTRRAPGLAPLLQTSTQHQREGVWPLRMI</sequence>
<dbReference type="AlphaFoldDB" id="A0A4Y2DSQ4"/>
<keyword evidence="2" id="KW-1185">Reference proteome</keyword>
<proteinExistence type="predicted"/>
<name>A0A4Y2DSQ4_ARAVE</name>
<dbReference type="Proteomes" id="UP000499080">
    <property type="component" value="Unassembled WGS sequence"/>
</dbReference>
<evidence type="ECO:0000313" key="1">
    <source>
        <dbReference type="EMBL" id="GBM19870.1"/>
    </source>
</evidence>
<evidence type="ECO:0000313" key="2">
    <source>
        <dbReference type="Proteomes" id="UP000499080"/>
    </source>
</evidence>
<gene>
    <name evidence="1" type="ORF">AVEN_186144_1</name>
</gene>